<dbReference type="EC" id="3.1.-.-" evidence="6"/>
<name>A0A9X3D2A1_9ACTN</name>
<keyword evidence="2 6" id="KW-0540">Nuclease</keyword>
<proteinExistence type="inferred from homology"/>
<protein>
    <recommendedName>
        <fullName evidence="6">Ribonuclease VapC</fullName>
        <shortName evidence="6">RNase VapC</shortName>
        <ecNumber evidence="6">3.1.-.-</ecNumber>
    </recommendedName>
    <alternativeName>
        <fullName evidence="6">Toxin VapC</fullName>
    </alternativeName>
</protein>
<evidence type="ECO:0000313" key="9">
    <source>
        <dbReference type="Proteomes" id="UP001143347"/>
    </source>
</evidence>
<comment type="cofactor">
    <cofactor evidence="6">
        <name>Mg(2+)</name>
        <dbReference type="ChEBI" id="CHEBI:18420"/>
    </cofactor>
</comment>
<dbReference type="InterPro" id="IPR029060">
    <property type="entry name" value="PIN-like_dom_sf"/>
</dbReference>
<dbReference type="AlphaFoldDB" id="A0A9X3D2A1"/>
<sequence>MIYADTSAIVKLVVSEAETPALIAWLQQHDDENLVTSALTRVELMRTAVRDGSSGLMDRASRALAGIDIIPITEAVIARAETIGPSTLRSLDAIHLASAAHIGEQLTGVLAYDRRLLEGCARLGYVTWSPTE</sequence>
<dbReference type="GO" id="GO:0004540">
    <property type="term" value="F:RNA nuclease activity"/>
    <property type="evidence" value="ECO:0007669"/>
    <property type="project" value="InterPro"/>
</dbReference>
<organism evidence="8 9">
    <name type="scientific">Gordonia aquimaris</name>
    <dbReference type="NCBI Taxonomy" id="2984863"/>
    <lineage>
        <taxon>Bacteria</taxon>
        <taxon>Bacillati</taxon>
        <taxon>Actinomycetota</taxon>
        <taxon>Actinomycetes</taxon>
        <taxon>Mycobacteriales</taxon>
        <taxon>Gordoniaceae</taxon>
        <taxon>Gordonia</taxon>
    </lineage>
</organism>
<accession>A0A9X3D2A1</accession>
<gene>
    <name evidence="6" type="primary">vapC</name>
    <name evidence="8" type="ORF">OSB52_05415</name>
</gene>
<dbReference type="Gene3D" id="3.40.50.1010">
    <property type="entry name" value="5'-nuclease"/>
    <property type="match status" value="1"/>
</dbReference>
<evidence type="ECO:0000259" key="7">
    <source>
        <dbReference type="Pfam" id="PF01850"/>
    </source>
</evidence>
<keyword evidence="9" id="KW-1185">Reference proteome</keyword>
<dbReference type="EMBL" id="JAPKFM010000004">
    <property type="protein sequence ID" value="MCX2963530.1"/>
    <property type="molecule type" value="Genomic_DNA"/>
</dbReference>
<comment type="function">
    <text evidence="6">Toxic component of a toxin-antitoxin (TA) system. An RNase.</text>
</comment>
<dbReference type="RefSeq" id="WP_266060595.1">
    <property type="nucleotide sequence ID" value="NZ_JAPKFM010000004.1"/>
</dbReference>
<dbReference type="GO" id="GO:0000287">
    <property type="term" value="F:magnesium ion binding"/>
    <property type="evidence" value="ECO:0007669"/>
    <property type="project" value="UniProtKB-UniRule"/>
</dbReference>
<comment type="caution">
    <text evidence="8">The sequence shown here is derived from an EMBL/GenBank/DDBJ whole genome shotgun (WGS) entry which is preliminary data.</text>
</comment>
<keyword evidence="6" id="KW-0800">Toxin</keyword>
<dbReference type="Proteomes" id="UP001143347">
    <property type="component" value="Unassembled WGS sequence"/>
</dbReference>
<keyword evidence="1 6" id="KW-1277">Toxin-antitoxin system</keyword>
<feature type="domain" description="PIN" evidence="7">
    <location>
        <begin position="2"/>
        <end position="116"/>
    </location>
</feature>
<evidence type="ECO:0000256" key="2">
    <source>
        <dbReference type="ARBA" id="ARBA00022722"/>
    </source>
</evidence>
<dbReference type="Pfam" id="PF01850">
    <property type="entry name" value="PIN"/>
    <property type="match status" value="1"/>
</dbReference>
<evidence type="ECO:0000313" key="8">
    <source>
        <dbReference type="EMBL" id="MCX2963530.1"/>
    </source>
</evidence>
<evidence type="ECO:0000256" key="4">
    <source>
        <dbReference type="ARBA" id="ARBA00022801"/>
    </source>
</evidence>
<evidence type="ECO:0000256" key="6">
    <source>
        <dbReference type="HAMAP-Rule" id="MF_00265"/>
    </source>
</evidence>
<feature type="binding site" evidence="6">
    <location>
        <position position="92"/>
    </location>
    <ligand>
        <name>Mg(2+)</name>
        <dbReference type="ChEBI" id="CHEBI:18420"/>
    </ligand>
</feature>
<keyword evidence="3 6" id="KW-0479">Metal-binding</keyword>
<dbReference type="InterPro" id="IPR022907">
    <property type="entry name" value="VapC_family"/>
</dbReference>
<reference evidence="8" key="1">
    <citation type="submission" date="2022-10" db="EMBL/GenBank/DDBJ databases">
        <title>WGS of marine actinomycetes from Thailand.</title>
        <authorList>
            <person name="Thawai C."/>
        </authorList>
    </citation>
    <scope>NUCLEOTIDE SEQUENCE</scope>
    <source>
        <strain evidence="8">SW21</strain>
    </source>
</reference>
<keyword evidence="4 6" id="KW-0378">Hydrolase</keyword>
<evidence type="ECO:0000256" key="1">
    <source>
        <dbReference type="ARBA" id="ARBA00022649"/>
    </source>
</evidence>
<dbReference type="GO" id="GO:0090729">
    <property type="term" value="F:toxin activity"/>
    <property type="evidence" value="ECO:0007669"/>
    <property type="project" value="UniProtKB-KW"/>
</dbReference>
<dbReference type="InterPro" id="IPR002716">
    <property type="entry name" value="PIN_dom"/>
</dbReference>
<dbReference type="HAMAP" id="MF_00265">
    <property type="entry name" value="VapC_Nob1"/>
    <property type="match status" value="1"/>
</dbReference>
<feature type="binding site" evidence="6">
    <location>
        <position position="5"/>
    </location>
    <ligand>
        <name>Mg(2+)</name>
        <dbReference type="ChEBI" id="CHEBI:18420"/>
    </ligand>
</feature>
<keyword evidence="5 6" id="KW-0460">Magnesium</keyword>
<dbReference type="CDD" id="cd09874">
    <property type="entry name" value="PIN_MT3492-like"/>
    <property type="match status" value="1"/>
</dbReference>
<dbReference type="SUPFAM" id="SSF88723">
    <property type="entry name" value="PIN domain-like"/>
    <property type="match status" value="1"/>
</dbReference>
<evidence type="ECO:0000256" key="5">
    <source>
        <dbReference type="ARBA" id="ARBA00022842"/>
    </source>
</evidence>
<dbReference type="GO" id="GO:0016787">
    <property type="term" value="F:hydrolase activity"/>
    <property type="evidence" value="ECO:0007669"/>
    <property type="project" value="UniProtKB-KW"/>
</dbReference>
<evidence type="ECO:0000256" key="3">
    <source>
        <dbReference type="ARBA" id="ARBA00022723"/>
    </source>
</evidence>
<comment type="similarity">
    <text evidence="6">Belongs to the PINc/VapC protein family.</text>
</comment>